<accession>A0A4Y8RTA0</accession>
<proteinExistence type="predicted"/>
<evidence type="ECO:0000313" key="1">
    <source>
        <dbReference type="EMBL" id="TFF27529.1"/>
    </source>
</evidence>
<sequence>MSRRNLQLSEPFGVSDIYVSGCTTADDLGDGMARLTFYSVQRCPHTGAAEYVVQAKIVLSRSALSDLALTAAAGPEPLAPAQEPALQH</sequence>
<dbReference type="Proteomes" id="UP000298179">
    <property type="component" value="Unassembled WGS sequence"/>
</dbReference>
<organism evidence="1 2">
    <name type="scientific">Jiella endophytica</name>
    <dbReference type="NCBI Taxonomy" id="2558362"/>
    <lineage>
        <taxon>Bacteria</taxon>
        <taxon>Pseudomonadati</taxon>
        <taxon>Pseudomonadota</taxon>
        <taxon>Alphaproteobacteria</taxon>
        <taxon>Hyphomicrobiales</taxon>
        <taxon>Aurantimonadaceae</taxon>
        <taxon>Jiella</taxon>
    </lineage>
</organism>
<dbReference type="AlphaFoldDB" id="A0A4Y8RTA0"/>
<gene>
    <name evidence="1" type="ORF">E3C22_03465</name>
</gene>
<keyword evidence="2" id="KW-1185">Reference proteome</keyword>
<dbReference type="OrthoDB" id="8083099at2"/>
<dbReference type="EMBL" id="SOZD01000001">
    <property type="protein sequence ID" value="TFF27529.1"/>
    <property type="molecule type" value="Genomic_DNA"/>
</dbReference>
<protein>
    <submittedName>
        <fullName evidence="1">Uncharacterized protein</fullName>
    </submittedName>
</protein>
<comment type="caution">
    <text evidence="1">The sequence shown here is derived from an EMBL/GenBank/DDBJ whole genome shotgun (WGS) entry which is preliminary data.</text>
</comment>
<name>A0A4Y8RTA0_9HYPH</name>
<evidence type="ECO:0000313" key="2">
    <source>
        <dbReference type="Proteomes" id="UP000298179"/>
    </source>
</evidence>
<reference evidence="1 2" key="1">
    <citation type="submission" date="2019-03" db="EMBL/GenBank/DDBJ databases">
        <title>Jiella endophytica sp. nov., a novel endophytic bacterium isolated from root of Ficus microcarpa Linn. f.</title>
        <authorList>
            <person name="Tuo L."/>
        </authorList>
    </citation>
    <scope>NUCLEOTIDE SEQUENCE [LARGE SCALE GENOMIC DNA]</scope>
    <source>
        <strain evidence="1 2">CBS5Q-3</strain>
    </source>
</reference>
<dbReference type="RefSeq" id="WP_134760229.1">
    <property type="nucleotide sequence ID" value="NZ_SOZD01000001.1"/>
</dbReference>